<dbReference type="Proteomes" id="UP000762676">
    <property type="component" value="Unassembled WGS sequence"/>
</dbReference>
<comment type="caution">
    <text evidence="1">The sequence shown here is derived from an EMBL/GenBank/DDBJ whole genome shotgun (WGS) entry which is preliminary data.</text>
</comment>
<protein>
    <submittedName>
        <fullName evidence="1">Uncharacterized protein</fullName>
    </submittedName>
</protein>
<name>A0AAV4F6F9_9GAST</name>
<evidence type="ECO:0000313" key="1">
    <source>
        <dbReference type="EMBL" id="GFR68948.1"/>
    </source>
</evidence>
<proteinExistence type="predicted"/>
<keyword evidence="2" id="KW-1185">Reference proteome</keyword>
<organism evidence="1 2">
    <name type="scientific">Elysia marginata</name>
    <dbReference type="NCBI Taxonomy" id="1093978"/>
    <lineage>
        <taxon>Eukaryota</taxon>
        <taxon>Metazoa</taxon>
        <taxon>Spiralia</taxon>
        <taxon>Lophotrochozoa</taxon>
        <taxon>Mollusca</taxon>
        <taxon>Gastropoda</taxon>
        <taxon>Heterobranchia</taxon>
        <taxon>Euthyneura</taxon>
        <taxon>Panpulmonata</taxon>
        <taxon>Sacoglossa</taxon>
        <taxon>Placobranchoidea</taxon>
        <taxon>Plakobranchidae</taxon>
        <taxon>Elysia</taxon>
    </lineage>
</organism>
<reference evidence="1 2" key="1">
    <citation type="journal article" date="2021" name="Elife">
        <title>Chloroplast acquisition without the gene transfer in kleptoplastic sea slugs, Plakobranchus ocellatus.</title>
        <authorList>
            <person name="Maeda T."/>
            <person name="Takahashi S."/>
            <person name="Yoshida T."/>
            <person name="Shimamura S."/>
            <person name="Takaki Y."/>
            <person name="Nagai Y."/>
            <person name="Toyoda A."/>
            <person name="Suzuki Y."/>
            <person name="Arimoto A."/>
            <person name="Ishii H."/>
            <person name="Satoh N."/>
            <person name="Nishiyama T."/>
            <person name="Hasebe M."/>
            <person name="Maruyama T."/>
            <person name="Minagawa J."/>
            <person name="Obokata J."/>
            <person name="Shigenobu S."/>
        </authorList>
    </citation>
    <scope>NUCLEOTIDE SEQUENCE [LARGE SCALE GENOMIC DNA]</scope>
</reference>
<dbReference type="AlphaFoldDB" id="A0AAV4F6F9"/>
<sequence>MATYNSISMEVGGKGGKTCNKSRIATSRAIDVLCLSWCSQGFSLDQSNEELTLLTDPVAEATRTQGSGHRSGRLAGLEDVLSFSTQVPQWWVIVYKFLSPLATGRID</sequence>
<gene>
    <name evidence="1" type="ORF">ElyMa_002035300</name>
</gene>
<evidence type="ECO:0000313" key="2">
    <source>
        <dbReference type="Proteomes" id="UP000762676"/>
    </source>
</evidence>
<accession>A0AAV4F6F9</accession>
<dbReference type="EMBL" id="BMAT01004144">
    <property type="protein sequence ID" value="GFR68948.1"/>
    <property type="molecule type" value="Genomic_DNA"/>
</dbReference>